<organism evidence="13 14">
    <name type="scientific">Methylophilus rhizosphaerae</name>
    <dbReference type="NCBI Taxonomy" id="492660"/>
    <lineage>
        <taxon>Bacteria</taxon>
        <taxon>Pseudomonadati</taxon>
        <taxon>Pseudomonadota</taxon>
        <taxon>Betaproteobacteria</taxon>
        <taxon>Nitrosomonadales</taxon>
        <taxon>Methylophilaceae</taxon>
        <taxon>Methylophilus</taxon>
    </lineage>
</organism>
<keyword evidence="8 12" id="KW-0378">Hydrolase</keyword>
<feature type="binding site" evidence="12">
    <location>
        <position position="78"/>
    </location>
    <ligand>
        <name>Zn(2+)</name>
        <dbReference type="ChEBI" id="CHEBI:29105"/>
    </ligand>
</feature>
<comment type="similarity">
    <text evidence="12">Belongs to the LpxC family.</text>
</comment>
<sequence>MLKQRTLKQPISATGVGLHSGEKVTLTLKPAPADHGVVFKRIDLPDAPAMRVTPTAVNDTRLSSALEFSGARVATVEHLMSALAGLGVDNVLIELTAAEVPIMDGSSGPFIYLLQTAGLAELDAAKKFVRILKPVEVQDGDKWAKFTPHHGFRAEFTIDFAHPVFEFSGKTVTIDYDSQSYVDEISRARTFGFMHEVEYLRANGLAKGGSLDNAIVLDEYKVLNGGGLRYDDEFAKHKVLDAIGDLYILGYPIVGQFAAFKSGHALNNQLLRALLADDTAWEYCSFEDDTQAPVGFIRQRDYFNPAPLLPAA</sequence>
<dbReference type="PANTHER" id="PTHR33694">
    <property type="entry name" value="UDP-3-O-ACYL-N-ACETYLGLUCOSAMINE DEACETYLASE 1, MITOCHONDRIAL-RELATED"/>
    <property type="match status" value="1"/>
</dbReference>
<evidence type="ECO:0000256" key="1">
    <source>
        <dbReference type="ARBA" id="ARBA00001947"/>
    </source>
</evidence>
<evidence type="ECO:0000256" key="8">
    <source>
        <dbReference type="ARBA" id="ARBA00022801"/>
    </source>
</evidence>
<dbReference type="InterPro" id="IPR015870">
    <property type="entry name" value="UDP-acyl_N-AcGlcN_deAcase_N"/>
</dbReference>
<name>A0A1G9CWU4_9PROT</name>
<dbReference type="Proteomes" id="UP000198629">
    <property type="component" value="Unassembled WGS sequence"/>
</dbReference>
<keyword evidence="10 12" id="KW-0443">Lipid metabolism</keyword>
<evidence type="ECO:0000256" key="7">
    <source>
        <dbReference type="ARBA" id="ARBA00022723"/>
    </source>
</evidence>
<dbReference type="SUPFAM" id="SSF54211">
    <property type="entry name" value="Ribosomal protein S5 domain 2-like"/>
    <property type="match status" value="2"/>
</dbReference>
<dbReference type="GO" id="GO:0016020">
    <property type="term" value="C:membrane"/>
    <property type="evidence" value="ECO:0007669"/>
    <property type="project" value="GOC"/>
</dbReference>
<comment type="cofactor">
    <cofactor evidence="1 12">
        <name>Zn(2+)</name>
        <dbReference type="ChEBI" id="CHEBI:29105"/>
    </cofactor>
</comment>
<dbReference type="InterPro" id="IPR020568">
    <property type="entry name" value="Ribosomal_Su5_D2-typ_SF"/>
</dbReference>
<evidence type="ECO:0000256" key="11">
    <source>
        <dbReference type="ARBA" id="ARBA00024535"/>
    </source>
</evidence>
<evidence type="ECO:0000256" key="10">
    <source>
        <dbReference type="ARBA" id="ARBA00023098"/>
    </source>
</evidence>
<dbReference type="PANTHER" id="PTHR33694:SF1">
    <property type="entry name" value="UDP-3-O-ACYL-N-ACETYLGLUCOSAMINE DEACETYLASE 1, MITOCHONDRIAL-RELATED"/>
    <property type="match status" value="1"/>
</dbReference>
<reference evidence="14" key="1">
    <citation type="submission" date="2016-10" db="EMBL/GenBank/DDBJ databases">
        <authorList>
            <person name="Varghese N."/>
            <person name="Submissions S."/>
        </authorList>
    </citation>
    <scope>NUCLEOTIDE SEQUENCE [LARGE SCALE GENOMIC DNA]</scope>
    <source>
        <strain evidence="14">CBMB127</strain>
    </source>
</reference>
<dbReference type="GO" id="GO:0009245">
    <property type="term" value="P:lipid A biosynthetic process"/>
    <property type="evidence" value="ECO:0007669"/>
    <property type="project" value="UniProtKB-UniRule"/>
</dbReference>
<dbReference type="Pfam" id="PF03331">
    <property type="entry name" value="LpxC"/>
    <property type="match status" value="1"/>
</dbReference>
<accession>A0A1G9CWU4</accession>
<dbReference type="InterPro" id="IPR011334">
    <property type="entry name" value="UDP-acyl_GlcNac_deAcase_C"/>
</dbReference>
<protein>
    <recommendedName>
        <fullName evidence="4 12">UDP-3-O-acyl-N-acetylglucosamine deacetylase</fullName>
        <shortName evidence="12">UDP-3-O-acyl-GlcNAc deacetylase</shortName>
        <ecNumber evidence="4 12">3.5.1.108</ecNumber>
    </recommendedName>
    <alternativeName>
        <fullName evidence="12">UDP-3-O-[R-3-hydroxymyristoyl]-N-acetylglucosamine deacetylase</fullName>
    </alternativeName>
</protein>
<keyword evidence="9 12" id="KW-0862">Zinc</keyword>
<dbReference type="InterPro" id="IPR004463">
    <property type="entry name" value="UDP-acyl_GlcNac_deAcase"/>
</dbReference>
<evidence type="ECO:0000256" key="3">
    <source>
        <dbReference type="ARBA" id="ARBA00005002"/>
    </source>
</evidence>
<keyword evidence="5 12" id="KW-0444">Lipid biosynthesis</keyword>
<dbReference type="EC" id="3.5.1.108" evidence="4 12"/>
<evidence type="ECO:0000256" key="6">
    <source>
        <dbReference type="ARBA" id="ARBA00022556"/>
    </source>
</evidence>
<dbReference type="HAMAP" id="MF_00388">
    <property type="entry name" value="LpxC"/>
    <property type="match status" value="1"/>
</dbReference>
<dbReference type="EMBL" id="FNFX01000003">
    <property type="protein sequence ID" value="SDK56148.1"/>
    <property type="molecule type" value="Genomic_DNA"/>
</dbReference>
<evidence type="ECO:0000256" key="2">
    <source>
        <dbReference type="ARBA" id="ARBA00002923"/>
    </source>
</evidence>
<evidence type="ECO:0000256" key="12">
    <source>
        <dbReference type="HAMAP-Rule" id="MF_00388"/>
    </source>
</evidence>
<dbReference type="Gene3D" id="3.30.1700.10">
    <property type="entry name" value="lpxc deacetylase, domain 2"/>
    <property type="match status" value="1"/>
</dbReference>
<evidence type="ECO:0000256" key="5">
    <source>
        <dbReference type="ARBA" id="ARBA00022516"/>
    </source>
</evidence>
<dbReference type="Gene3D" id="3.30.230.20">
    <property type="entry name" value="lpxc deacetylase, domain 1"/>
    <property type="match status" value="1"/>
</dbReference>
<evidence type="ECO:0000313" key="14">
    <source>
        <dbReference type="Proteomes" id="UP000198629"/>
    </source>
</evidence>
<dbReference type="UniPathway" id="UPA00359">
    <property type="reaction ID" value="UER00478"/>
</dbReference>
<dbReference type="GO" id="GO:0046872">
    <property type="term" value="F:metal ion binding"/>
    <property type="evidence" value="ECO:0007669"/>
    <property type="project" value="UniProtKB-KW"/>
</dbReference>
<feature type="binding site" evidence="12">
    <location>
        <position position="241"/>
    </location>
    <ligand>
        <name>Zn(2+)</name>
        <dbReference type="ChEBI" id="CHEBI:29105"/>
    </ligand>
</feature>
<dbReference type="AlphaFoldDB" id="A0A1G9CWU4"/>
<feature type="active site" description="Proton donor" evidence="12">
    <location>
        <position position="264"/>
    </location>
</feature>
<dbReference type="OrthoDB" id="9802746at2"/>
<keyword evidence="7 12" id="KW-0479">Metal-binding</keyword>
<gene>
    <name evidence="12" type="primary">lpxC</name>
    <name evidence="13" type="ORF">SAMN05192566_1664</name>
</gene>
<evidence type="ECO:0000313" key="13">
    <source>
        <dbReference type="EMBL" id="SDK56148.1"/>
    </source>
</evidence>
<dbReference type="NCBIfam" id="TIGR00325">
    <property type="entry name" value="lpxC"/>
    <property type="match status" value="1"/>
</dbReference>
<comment type="pathway">
    <text evidence="3 12">Glycolipid biosynthesis; lipid IV(A) biosynthesis; lipid IV(A) from (3R)-3-hydroxytetradecanoyl-[acyl-carrier-protein] and UDP-N-acetyl-alpha-D-glucosamine: step 2/6.</text>
</comment>
<dbReference type="GO" id="GO:0103117">
    <property type="term" value="F:UDP-3-O-acyl-N-acetylglucosamine deacetylase activity"/>
    <property type="evidence" value="ECO:0007669"/>
    <property type="project" value="UniProtKB-UniRule"/>
</dbReference>
<keyword evidence="6 12" id="KW-0441">Lipid A biosynthesis</keyword>
<proteinExistence type="inferred from homology"/>
<comment type="catalytic activity">
    <reaction evidence="11 12">
        <text>a UDP-3-O-[(3R)-3-hydroxyacyl]-N-acetyl-alpha-D-glucosamine + H2O = a UDP-3-O-[(3R)-3-hydroxyacyl]-alpha-D-glucosamine + acetate</text>
        <dbReference type="Rhea" id="RHEA:67816"/>
        <dbReference type="ChEBI" id="CHEBI:15377"/>
        <dbReference type="ChEBI" id="CHEBI:30089"/>
        <dbReference type="ChEBI" id="CHEBI:137740"/>
        <dbReference type="ChEBI" id="CHEBI:173225"/>
        <dbReference type="EC" id="3.5.1.108"/>
    </reaction>
</comment>
<comment type="function">
    <text evidence="2 12">Catalyzes the hydrolysis of UDP-3-O-myristoyl-N-acetylglucosamine to form UDP-3-O-myristoylglucosamine and acetate, the committed step in lipid A biosynthesis.</text>
</comment>
<evidence type="ECO:0000256" key="9">
    <source>
        <dbReference type="ARBA" id="ARBA00022833"/>
    </source>
</evidence>
<dbReference type="RefSeq" id="WP_091471678.1">
    <property type="nucleotide sequence ID" value="NZ_FNFX01000003.1"/>
</dbReference>
<evidence type="ECO:0000256" key="4">
    <source>
        <dbReference type="ARBA" id="ARBA00012745"/>
    </source>
</evidence>
<dbReference type="STRING" id="492660.SAMN05192566_1664"/>
<feature type="binding site" evidence="12">
    <location>
        <position position="237"/>
    </location>
    <ligand>
        <name>Zn(2+)</name>
        <dbReference type="ChEBI" id="CHEBI:29105"/>
    </ligand>
</feature>
<keyword evidence="14" id="KW-1185">Reference proteome</keyword>